<sequence length="295" mass="32421">MSLPATYTTTAPATAPKQSTYSIAAAMTDPTSTDREAWNSRAKSYDTEPYMRKINTQIIEALTSRLEWIGGGLNGGGGHDGGEKDGCRLLDYACGTGKITMALRPYLTSAKGLDISTSMIDVYNQNMDALRSSPSSSFPDGDDKIDNNNDTRTATTNTTFHASATLGDFVAEVASGPSESDPEWTDFDVAAIGLGFHHFENPELCLTRLAQRVKKATGVVLIIDWLPHAPHDDHNHDHGHSHDHGHKKKDEWEAMQKTIKHHGFDRQTMQRMFEDAGLVDFDFVVLGEPFVLLPQ</sequence>
<dbReference type="InterPro" id="IPR029063">
    <property type="entry name" value="SAM-dependent_MTases_sf"/>
</dbReference>
<name>A0ABR3PP60_9PEZI</name>
<dbReference type="Pfam" id="PF13489">
    <property type="entry name" value="Methyltransf_23"/>
    <property type="match status" value="1"/>
</dbReference>
<dbReference type="RefSeq" id="XP_069204194.1">
    <property type="nucleotide sequence ID" value="XM_069340722.1"/>
</dbReference>
<feature type="region of interest" description="Disordered" evidence="1">
    <location>
        <begin position="131"/>
        <end position="150"/>
    </location>
</feature>
<accession>A0ABR3PP60</accession>
<evidence type="ECO:0000313" key="2">
    <source>
        <dbReference type="EMBL" id="KAL1311345.1"/>
    </source>
</evidence>
<dbReference type="PANTHER" id="PTHR43591">
    <property type="entry name" value="METHYLTRANSFERASE"/>
    <property type="match status" value="1"/>
</dbReference>
<evidence type="ECO:0000313" key="3">
    <source>
        <dbReference type="Proteomes" id="UP001562354"/>
    </source>
</evidence>
<dbReference type="Proteomes" id="UP001562354">
    <property type="component" value="Unassembled WGS sequence"/>
</dbReference>
<dbReference type="PANTHER" id="PTHR43591:SF108">
    <property type="entry name" value="S-ADENOSYL-L-METHIONINE-DEPENDENT METHYLTRANSFERASE"/>
    <property type="match status" value="1"/>
</dbReference>
<proteinExistence type="predicted"/>
<evidence type="ECO:0008006" key="4">
    <source>
        <dbReference type="Google" id="ProtNLM"/>
    </source>
</evidence>
<evidence type="ECO:0000256" key="1">
    <source>
        <dbReference type="SAM" id="MobiDB-lite"/>
    </source>
</evidence>
<dbReference type="EMBL" id="JBFMKM010000003">
    <property type="protein sequence ID" value="KAL1311345.1"/>
    <property type="molecule type" value="Genomic_DNA"/>
</dbReference>
<comment type="caution">
    <text evidence="2">The sequence shown here is derived from an EMBL/GenBank/DDBJ whole genome shotgun (WGS) entry which is preliminary data.</text>
</comment>
<organism evidence="2 3">
    <name type="scientific">Neodothiora populina</name>
    <dbReference type="NCBI Taxonomy" id="2781224"/>
    <lineage>
        <taxon>Eukaryota</taxon>
        <taxon>Fungi</taxon>
        <taxon>Dikarya</taxon>
        <taxon>Ascomycota</taxon>
        <taxon>Pezizomycotina</taxon>
        <taxon>Dothideomycetes</taxon>
        <taxon>Dothideomycetidae</taxon>
        <taxon>Dothideales</taxon>
        <taxon>Dothioraceae</taxon>
        <taxon>Neodothiora</taxon>
    </lineage>
</organism>
<dbReference type="SUPFAM" id="SSF53335">
    <property type="entry name" value="S-adenosyl-L-methionine-dependent methyltransferases"/>
    <property type="match status" value="1"/>
</dbReference>
<gene>
    <name evidence="2" type="ORF">AAFC00_001520</name>
</gene>
<keyword evidence="3" id="KW-1185">Reference proteome</keyword>
<reference evidence="2 3" key="1">
    <citation type="submission" date="2024-07" db="EMBL/GenBank/DDBJ databases">
        <title>Draft sequence of the Neodothiora populina.</title>
        <authorList>
            <person name="Drown D.D."/>
            <person name="Schuette U.S."/>
            <person name="Buechlein A.B."/>
            <person name="Rusch D.R."/>
            <person name="Winton L.W."/>
            <person name="Adams G.A."/>
        </authorList>
    </citation>
    <scope>NUCLEOTIDE SEQUENCE [LARGE SCALE GENOMIC DNA]</scope>
    <source>
        <strain evidence="2 3">CPC 39397</strain>
    </source>
</reference>
<protein>
    <recommendedName>
        <fullName evidence="4">S-adenosyl-L-methionine-dependent methyltransferase</fullName>
    </recommendedName>
</protein>
<dbReference type="GeneID" id="95975223"/>
<dbReference type="Gene3D" id="3.40.50.150">
    <property type="entry name" value="Vaccinia Virus protein VP39"/>
    <property type="match status" value="1"/>
</dbReference>